<dbReference type="EMBL" id="LAZR01042818">
    <property type="protein sequence ID" value="KKL08592.1"/>
    <property type="molecule type" value="Genomic_DNA"/>
</dbReference>
<proteinExistence type="predicted"/>
<comment type="caution">
    <text evidence="1">The sequence shown here is derived from an EMBL/GenBank/DDBJ whole genome shotgun (WGS) entry which is preliminary data.</text>
</comment>
<protein>
    <submittedName>
        <fullName evidence="1">Uncharacterized protein</fullName>
    </submittedName>
</protein>
<gene>
    <name evidence="1" type="ORF">LCGC14_2574290</name>
</gene>
<dbReference type="Gene3D" id="3.40.50.300">
    <property type="entry name" value="P-loop containing nucleotide triphosphate hydrolases"/>
    <property type="match status" value="1"/>
</dbReference>
<accession>A0A0F9B466</accession>
<reference evidence="1" key="1">
    <citation type="journal article" date="2015" name="Nature">
        <title>Complex archaea that bridge the gap between prokaryotes and eukaryotes.</title>
        <authorList>
            <person name="Spang A."/>
            <person name="Saw J.H."/>
            <person name="Jorgensen S.L."/>
            <person name="Zaremba-Niedzwiedzka K."/>
            <person name="Martijn J."/>
            <person name="Lind A.E."/>
            <person name="van Eijk R."/>
            <person name="Schleper C."/>
            <person name="Guy L."/>
            <person name="Ettema T.J."/>
        </authorList>
    </citation>
    <scope>NUCLEOTIDE SEQUENCE</scope>
</reference>
<dbReference type="InterPro" id="IPR027417">
    <property type="entry name" value="P-loop_NTPase"/>
</dbReference>
<name>A0A0F9B466_9ZZZZ</name>
<sequence>MNKREQLFEGERCRQSIFHFLKYVKIKEPGELAVDYILWPHLVDFYKQLANERFIDLIKSKQIGISWALAIQALWEIYYIDGWPVLEFSRGQVESQSLLAKSKIVYDNLPDWMKIYT</sequence>
<feature type="non-terminal residue" evidence="1">
    <location>
        <position position="117"/>
    </location>
</feature>
<evidence type="ECO:0000313" key="1">
    <source>
        <dbReference type="EMBL" id="KKL08592.1"/>
    </source>
</evidence>
<dbReference type="AlphaFoldDB" id="A0A0F9B466"/>
<organism evidence="1">
    <name type="scientific">marine sediment metagenome</name>
    <dbReference type="NCBI Taxonomy" id="412755"/>
    <lineage>
        <taxon>unclassified sequences</taxon>
        <taxon>metagenomes</taxon>
        <taxon>ecological metagenomes</taxon>
    </lineage>
</organism>